<dbReference type="Proteomes" id="UP000887565">
    <property type="component" value="Unplaced"/>
</dbReference>
<dbReference type="SUPFAM" id="SSF63712">
    <property type="entry name" value="Nicotinic receptor ligand binding domain-like"/>
    <property type="match status" value="1"/>
</dbReference>
<dbReference type="Gene3D" id="1.20.58.390">
    <property type="entry name" value="Neurotransmitter-gated ion-channel transmembrane domain"/>
    <property type="match status" value="1"/>
</dbReference>
<organism evidence="3 4">
    <name type="scientific">Romanomermis culicivorax</name>
    <name type="common">Nematode worm</name>
    <dbReference type="NCBI Taxonomy" id="13658"/>
    <lineage>
        <taxon>Eukaryota</taxon>
        <taxon>Metazoa</taxon>
        <taxon>Ecdysozoa</taxon>
        <taxon>Nematoda</taxon>
        <taxon>Enoplea</taxon>
        <taxon>Dorylaimia</taxon>
        <taxon>Mermithida</taxon>
        <taxon>Mermithoidea</taxon>
        <taxon>Mermithidae</taxon>
        <taxon>Romanomermis</taxon>
    </lineage>
</organism>
<protein>
    <submittedName>
        <fullName evidence="4">Neurotransmitter-gated ion-channel ligand-binding domain-containing protein</fullName>
    </submittedName>
</protein>
<keyword evidence="1" id="KW-0812">Transmembrane</keyword>
<dbReference type="InterPro" id="IPR036734">
    <property type="entry name" value="Neur_chan_lig-bd_sf"/>
</dbReference>
<accession>A0A915IM34</accession>
<keyword evidence="3" id="KW-1185">Reference proteome</keyword>
<dbReference type="WBParaSite" id="nRc.2.0.1.t14919-RA">
    <property type="protein sequence ID" value="nRc.2.0.1.t14919-RA"/>
    <property type="gene ID" value="nRc.2.0.1.g14919"/>
</dbReference>
<keyword evidence="1" id="KW-1133">Transmembrane helix</keyword>
<dbReference type="Pfam" id="PF02931">
    <property type="entry name" value="Neur_chan_LBD"/>
    <property type="match status" value="1"/>
</dbReference>
<sequence length="204" mass="23628">DERQETISISGSLYLEWLDEHLTWNKEEYNGINRISASALSVWRPNLMVYNSHTELEIELFHEKPEVFLSFNETKSVVGGWTLESAATRLGYWNALNRQMSYTKPKQFKIEDLSLMNASSADVIMQHYFPFVELTPRMKRFSNYFSVTIKMPVVVSSLINIFAFLIPDFATKMTILIGNLLLQFCFMDDLMNILPYTTDSIPAI</sequence>
<evidence type="ECO:0000313" key="3">
    <source>
        <dbReference type="Proteomes" id="UP000887565"/>
    </source>
</evidence>
<reference evidence="4" key="1">
    <citation type="submission" date="2022-11" db="UniProtKB">
        <authorList>
            <consortium name="WormBaseParasite"/>
        </authorList>
    </citation>
    <scope>IDENTIFICATION</scope>
</reference>
<proteinExistence type="predicted"/>
<feature type="domain" description="Neurotransmitter-gated ion-channel ligand-binding" evidence="2">
    <location>
        <begin position="1"/>
        <end position="55"/>
    </location>
</feature>
<keyword evidence="1" id="KW-0472">Membrane</keyword>
<dbReference type="InterPro" id="IPR038050">
    <property type="entry name" value="Neuro_actylchol_rec"/>
</dbReference>
<feature type="transmembrane region" description="Helical" evidence="1">
    <location>
        <begin position="144"/>
        <end position="166"/>
    </location>
</feature>
<evidence type="ECO:0000256" key="1">
    <source>
        <dbReference type="SAM" id="Phobius"/>
    </source>
</evidence>
<dbReference type="InterPro" id="IPR006202">
    <property type="entry name" value="Neur_chan_lig-bd"/>
</dbReference>
<evidence type="ECO:0000259" key="2">
    <source>
        <dbReference type="Pfam" id="PF02931"/>
    </source>
</evidence>
<dbReference type="GO" id="GO:0016020">
    <property type="term" value="C:membrane"/>
    <property type="evidence" value="ECO:0007669"/>
    <property type="project" value="InterPro"/>
</dbReference>
<evidence type="ECO:0000313" key="4">
    <source>
        <dbReference type="WBParaSite" id="nRc.2.0.1.t14919-RA"/>
    </source>
</evidence>
<dbReference type="Gene3D" id="2.70.170.10">
    <property type="entry name" value="Neurotransmitter-gated ion-channel ligand-binding domain"/>
    <property type="match status" value="1"/>
</dbReference>
<name>A0A915IM34_ROMCU</name>
<dbReference type="AlphaFoldDB" id="A0A915IM34"/>
<dbReference type="GO" id="GO:0005230">
    <property type="term" value="F:extracellular ligand-gated monoatomic ion channel activity"/>
    <property type="evidence" value="ECO:0007669"/>
    <property type="project" value="InterPro"/>
</dbReference>